<dbReference type="InterPro" id="IPR023195">
    <property type="entry name" value="Nict_dMeBzImd_PRibTrfase_N"/>
</dbReference>
<dbReference type="Pfam" id="PF02277">
    <property type="entry name" value="DBI_PRT"/>
    <property type="match status" value="1"/>
</dbReference>
<evidence type="ECO:0000256" key="9">
    <source>
        <dbReference type="ARBA" id="ARBA00047340"/>
    </source>
</evidence>
<evidence type="ECO:0000313" key="11">
    <source>
        <dbReference type="EMBL" id="CAL2104851.1"/>
    </source>
</evidence>
<organism evidence="11 12">
    <name type="scientific">Tenacibaculum vairaonense</name>
    <dbReference type="NCBI Taxonomy" id="3137860"/>
    <lineage>
        <taxon>Bacteria</taxon>
        <taxon>Pseudomonadati</taxon>
        <taxon>Bacteroidota</taxon>
        <taxon>Flavobacteriia</taxon>
        <taxon>Flavobacteriales</taxon>
        <taxon>Flavobacteriaceae</taxon>
        <taxon>Tenacibaculum</taxon>
    </lineage>
</organism>
<dbReference type="NCBIfam" id="NF000996">
    <property type="entry name" value="PRK00105.1"/>
    <property type="match status" value="1"/>
</dbReference>
<evidence type="ECO:0000256" key="8">
    <source>
        <dbReference type="ARBA" id="ARBA00030686"/>
    </source>
</evidence>
<dbReference type="RefSeq" id="WP_348736542.1">
    <property type="nucleotide sequence ID" value="NZ_CAXJRC010000001.1"/>
</dbReference>
<dbReference type="InterPro" id="IPR017846">
    <property type="entry name" value="Nict_dMeBzImd_PRibTrfase_bact"/>
</dbReference>
<dbReference type="NCBIfam" id="TIGR03160">
    <property type="entry name" value="cobT_DBIPRT"/>
    <property type="match status" value="1"/>
</dbReference>
<protein>
    <recommendedName>
        <fullName evidence="4 10">Nicotinate-nucleotide--dimethylbenzimidazole phosphoribosyltransferase</fullName>
        <shortName evidence="10">NN:DBI PRT</shortName>
        <ecNumber evidence="3 10">2.4.2.21</ecNumber>
    </recommendedName>
    <alternativeName>
        <fullName evidence="8 10">N(1)-alpha-phosphoribosyltransferase</fullName>
    </alternativeName>
</protein>
<dbReference type="InterPro" id="IPR003200">
    <property type="entry name" value="Nict_dMeBzImd_PRibTrfase"/>
</dbReference>
<keyword evidence="12" id="KW-1185">Reference proteome</keyword>
<reference evidence="11 12" key="1">
    <citation type="submission" date="2024-05" db="EMBL/GenBank/DDBJ databases">
        <authorList>
            <person name="Duchaud E."/>
        </authorList>
    </citation>
    <scope>NUCLEOTIDE SEQUENCE [LARGE SCALE GENOMIC DNA]</scope>
    <source>
        <strain evidence="11">Ena-SAMPLE-TAB-13-05-2024-13:56:06:370-140305</strain>
    </source>
</reference>
<dbReference type="CDD" id="cd02439">
    <property type="entry name" value="DMB-PRT_CobT"/>
    <property type="match status" value="1"/>
</dbReference>
<comment type="function">
    <text evidence="10">Catalyzes the synthesis of alpha-ribazole-5'-phosphate from nicotinate mononucleotide (NAMN) and 5,6-dimethylbenzimidazole (DMB).</text>
</comment>
<feature type="active site" description="Proton acceptor" evidence="10">
    <location>
        <position position="313"/>
    </location>
</feature>
<dbReference type="Gene3D" id="3.40.50.10210">
    <property type="match status" value="1"/>
</dbReference>
<evidence type="ECO:0000256" key="3">
    <source>
        <dbReference type="ARBA" id="ARBA00011991"/>
    </source>
</evidence>
<keyword evidence="6 10" id="KW-0328">Glycosyltransferase</keyword>
<evidence type="ECO:0000256" key="5">
    <source>
        <dbReference type="ARBA" id="ARBA00022573"/>
    </source>
</evidence>
<evidence type="ECO:0000256" key="6">
    <source>
        <dbReference type="ARBA" id="ARBA00022676"/>
    </source>
</evidence>
<dbReference type="PANTHER" id="PTHR43463:SF1">
    <property type="entry name" value="NICOTINATE-NUCLEOTIDE--DIMETHYLBENZIMIDAZOLE PHOSPHORIBOSYLTRANSFERASE"/>
    <property type="match status" value="1"/>
</dbReference>
<evidence type="ECO:0000256" key="2">
    <source>
        <dbReference type="ARBA" id="ARBA00007110"/>
    </source>
</evidence>
<evidence type="ECO:0000256" key="10">
    <source>
        <dbReference type="HAMAP-Rule" id="MF_00230"/>
    </source>
</evidence>
<dbReference type="GO" id="GO:0008939">
    <property type="term" value="F:nicotinate-nucleotide-dimethylbenzimidazole phosphoribosyltransferase activity"/>
    <property type="evidence" value="ECO:0007669"/>
    <property type="project" value="UniProtKB-EC"/>
</dbReference>
<dbReference type="HAMAP" id="MF_00230">
    <property type="entry name" value="CobT"/>
    <property type="match status" value="1"/>
</dbReference>
<keyword evidence="7 10" id="KW-0808">Transferase</keyword>
<dbReference type="InterPro" id="IPR036087">
    <property type="entry name" value="Nict_dMeBzImd_PRibTrfase_sf"/>
</dbReference>
<gene>
    <name evidence="10 11" type="primary">cobT</name>
    <name evidence="11" type="ORF">T190115A13A_100139</name>
</gene>
<dbReference type="PANTHER" id="PTHR43463">
    <property type="entry name" value="NICOTINATE-NUCLEOTIDE--DIMETHYLBENZIMIDAZOLE PHOSPHORIBOSYLTRANSFERASE"/>
    <property type="match status" value="1"/>
</dbReference>
<evidence type="ECO:0000256" key="1">
    <source>
        <dbReference type="ARBA" id="ARBA00005049"/>
    </source>
</evidence>
<proteinExistence type="inferred from homology"/>
<evidence type="ECO:0000313" key="12">
    <source>
        <dbReference type="Proteomes" id="UP001497602"/>
    </source>
</evidence>
<comment type="caution">
    <text evidence="11">The sequence shown here is derived from an EMBL/GenBank/DDBJ whole genome shotgun (WGS) entry which is preliminary data.</text>
</comment>
<dbReference type="SUPFAM" id="SSF52733">
    <property type="entry name" value="Nicotinate mononucleotide:5,6-dimethylbenzimidazole phosphoribosyltransferase (CobT)"/>
    <property type="match status" value="1"/>
</dbReference>
<dbReference type="EC" id="2.4.2.21" evidence="3 10"/>
<accession>A0ABM9PGX3</accession>
<comment type="catalytic activity">
    <reaction evidence="9 10">
        <text>5,6-dimethylbenzimidazole + nicotinate beta-D-ribonucleotide = alpha-ribazole 5'-phosphate + nicotinate + H(+)</text>
        <dbReference type="Rhea" id="RHEA:11196"/>
        <dbReference type="ChEBI" id="CHEBI:15378"/>
        <dbReference type="ChEBI" id="CHEBI:15890"/>
        <dbReference type="ChEBI" id="CHEBI:32544"/>
        <dbReference type="ChEBI" id="CHEBI:57502"/>
        <dbReference type="ChEBI" id="CHEBI:57918"/>
        <dbReference type="EC" id="2.4.2.21"/>
    </reaction>
</comment>
<dbReference type="EMBL" id="CAXJRC010000001">
    <property type="protein sequence ID" value="CAL2104851.1"/>
    <property type="molecule type" value="Genomic_DNA"/>
</dbReference>
<comment type="pathway">
    <text evidence="1 10">Nucleoside biosynthesis; alpha-ribazole biosynthesis; alpha-ribazole from 5,6-dimethylbenzimidazole: step 1/2.</text>
</comment>
<dbReference type="Gene3D" id="1.10.1610.10">
    <property type="match status" value="1"/>
</dbReference>
<dbReference type="Proteomes" id="UP001497602">
    <property type="component" value="Unassembled WGS sequence"/>
</dbReference>
<comment type="similarity">
    <text evidence="2 10">Belongs to the CobT family.</text>
</comment>
<evidence type="ECO:0000256" key="4">
    <source>
        <dbReference type="ARBA" id="ARBA00015486"/>
    </source>
</evidence>
<evidence type="ECO:0000256" key="7">
    <source>
        <dbReference type="ARBA" id="ARBA00022679"/>
    </source>
</evidence>
<name>A0ABM9PGX3_9FLAO</name>
<sequence>MNTTITPLSKELATTLQQEIDFKTKPIGSLGILETIAKQIGLIQNTLTPTLSKPSIMVFAGDHGIANTGKVSPYPQEVTQQMVLNFLNGGAAINVFCKQNTINLKVIDAGVNADFENHSLLTNAKVAKGTKDYSITKAMSIEQCIEALEKGKKLVRKLYSEGCNCIGFGEMGISNTSSASLLMSYFTNTPIEKCIGRGTGVNDDGLQTKIQTLSNVFSKHINSINNPMDALSTFGGFEIVMLCGAMLEAASLRMTILIDGFIVTSALLAAHAIQPTILEYCIFCHTSGEQGHQKMLDFLQVTPLLNLGLRLGEGTGCALAFPIVQASINFLNQMATFKSANVSEA</sequence>
<keyword evidence="5 10" id="KW-0169">Cobalamin biosynthesis</keyword>